<protein>
    <submittedName>
        <fullName evidence="3">Uncharacterized protein</fullName>
    </submittedName>
</protein>
<accession>A0A914W9U1</accession>
<proteinExistence type="predicted"/>
<dbReference type="Proteomes" id="UP000887566">
    <property type="component" value="Unplaced"/>
</dbReference>
<evidence type="ECO:0000313" key="3">
    <source>
        <dbReference type="WBParaSite" id="PSAMB.scaffold3556size17819.g21869.t1"/>
    </source>
</evidence>
<dbReference type="WBParaSite" id="PSAMB.scaffold3556size17819.g21869.t1">
    <property type="protein sequence ID" value="PSAMB.scaffold3556size17819.g21869.t1"/>
    <property type="gene ID" value="PSAMB.scaffold3556size17819.g21869"/>
</dbReference>
<evidence type="ECO:0000313" key="2">
    <source>
        <dbReference type="Proteomes" id="UP000887566"/>
    </source>
</evidence>
<name>A0A914W9U1_9BILA</name>
<evidence type="ECO:0000256" key="1">
    <source>
        <dbReference type="SAM" id="MobiDB-lite"/>
    </source>
</evidence>
<reference evidence="3" key="1">
    <citation type="submission" date="2022-11" db="UniProtKB">
        <authorList>
            <consortium name="WormBaseParasite"/>
        </authorList>
    </citation>
    <scope>IDENTIFICATION</scope>
</reference>
<feature type="region of interest" description="Disordered" evidence="1">
    <location>
        <begin position="1"/>
        <end position="28"/>
    </location>
</feature>
<dbReference type="AlphaFoldDB" id="A0A914W9U1"/>
<organism evidence="2 3">
    <name type="scientific">Plectus sambesii</name>
    <dbReference type="NCBI Taxonomy" id="2011161"/>
    <lineage>
        <taxon>Eukaryota</taxon>
        <taxon>Metazoa</taxon>
        <taxon>Ecdysozoa</taxon>
        <taxon>Nematoda</taxon>
        <taxon>Chromadorea</taxon>
        <taxon>Plectida</taxon>
        <taxon>Plectina</taxon>
        <taxon>Plectoidea</taxon>
        <taxon>Plectidae</taxon>
        <taxon>Plectus</taxon>
    </lineage>
</organism>
<sequence>MRQSERQFGVQQEKSVGRKKLADDPTAFTINTNTGQRVLSSVANEIANLPAGTKATKAPITAPAYRPLSHTHTATQLVVVATTRRSDGDKNCDARDETITIGAISMAPALAAEHSEFVRPSANRCARQRVRFAKAEIRALPSHLPCSPVPSSVVVVCRRDHRRRLGQGRWNARDVWRDKCSTLTLCHSPLQLRLRTVVVRAWLSNMDTHCVWRAYSLLFAKHQSRSGEPTMARTPPRCPGSRYSGCDNIFVNH</sequence>
<keyword evidence="2" id="KW-1185">Reference proteome</keyword>